<protein>
    <submittedName>
        <fullName evidence="2">Uncharacterized protein</fullName>
    </submittedName>
</protein>
<dbReference type="OrthoDB" id="5403157at2759"/>
<dbReference type="EMBL" id="PEDP01001903">
    <property type="protein sequence ID" value="POS83088.1"/>
    <property type="molecule type" value="Genomic_DNA"/>
</dbReference>
<dbReference type="Proteomes" id="UP000237438">
    <property type="component" value="Unassembled WGS sequence"/>
</dbReference>
<dbReference type="AlphaFoldDB" id="A0A2S4PM45"/>
<evidence type="ECO:0000313" key="2">
    <source>
        <dbReference type="EMBL" id="POS83088.1"/>
    </source>
</evidence>
<name>A0A2S4PM45_9PEZI</name>
<gene>
    <name evidence="2" type="ORF">EPUL_006824</name>
</gene>
<sequence>MSSHITSRIIASPSSPTVPPHHVSTHRQPLYAHDSLAIPLGKYYPSNYKYLVSTTVAPVSDQSRPLSPINLDTGLWCKKRATKKKNWLKPHDQKASEVTMKIQQYRREMITQARDAVKERNSCIRKPPERVTLHPTETDYGRITPFELAGSETSGYITEGERRGFDRQQIITDGGSKNVDDIKERLVKIISS</sequence>
<feature type="region of interest" description="Disordered" evidence="1">
    <location>
        <begin position="1"/>
        <end position="26"/>
    </location>
</feature>
<comment type="caution">
    <text evidence="2">The sequence shown here is derived from an EMBL/GenBank/DDBJ whole genome shotgun (WGS) entry which is preliminary data.</text>
</comment>
<reference evidence="2 3" key="1">
    <citation type="submission" date="2017-10" db="EMBL/GenBank/DDBJ databases">
        <title>Development of genomic resources for the powdery mildew, Erysiphe pulchra.</title>
        <authorList>
            <person name="Wadl P.A."/>
            <person name="Mack B.M."/>
            <person name="Moore G."/>
            <person name="Beltz S.B."/>
        </authorList>
    </citation>
    <scope>NUCLEOTIDE SEQUENCE [LARGE SCALE GENOMIC DNA]</scope>
    <source>
        <strain evidence="2">Cflorida</strain>
    </source>
</reference>
<keyword evidence="3" id="KW-1185">Reference proteome</keyword>
<accession>A0A2S4PM45</accession>
<evidence type="ECO:0000256" key="1">
    <source>
        <dbReference type="SAM" id="MobiDB-lite"/>
    </source>
</evidence>
<evidence type="ECO:0000313" key="3">
    <source>
        <dbReference type="Proteomes" id="UP000237438"/>
    </source>
</evidence>
<proteinExistence type="predicted"/>
<organism evidence="2 3">
    <name type="scientific">Erysiphe pulchra</name>
    <dbReference type="NCBI Taxonomy" id="225359"/>
    <lineage>
        <taxon>Eukaryota</taxon>
        <taxon>Fungi</taxon>
        <taxon>Dikarya</taxon>
        <taxon>Ascomycota</taxon>
        <taxon>Pezizomycotina</taxon>
        <taxon>Leotiomycetes</taxon>
        <taxon>Erysiphales</taxon>
        <taxon>Erysiphaceae</taxon>
        <taxon>Erysiphe</taxon>
    </lineage>
</organism>